<accession>A0AAE0AK04</accession>
<dbReference type="PANTHER" id="PTHR48006:SF60">
    <property type="entry name" value="PROTEIN KINASE DOMAIN-CONTAINING PROTEIN"/>
    <property type="match status" value="1"/>
</dbReference>
<dbReference type="InterPro" id="IPR051824">
    <property type="entry name" value="LRR_Rcpt-Like_S/T_Kinase"/>
</dbReference>
<proteinExistence type="predicted"/>
<dbReference type="PANTHER" id="PTHR48006">
    <property type="entry name" value="LEUCINE-RICH REPEAT-CONTAINING PROTEIN DDB_G0281931-RELATED"/>
    <property type="match status" value="1"/>
</dbReference>
<organism evidence="2 3">
    <name type="scientific">Dipteronia sinensis</name>
    <dbReference type="NCBI Taxonomy" id="43782"/>
    <lineage>
        <taxon>Eukaryota</taxon>
        <taxon>Viridiplantae</taxon>
        <taxon>Streptophyta</taxon>
        <taxon>Embryophyta</taxon>
        <taxon>Tracheophyta</taxon>
        <taxon>Spermatophyta</taxon>
        <taxon>Magnoliopsida</taxon>
        <taxon>eudicotyledons</taxon>
        <taxon>Gunneridae</taxon>
        <taxon>Pentapetalae</taxon>
        <taxon>rosids</taxon>
        <taxon>malvids</taxon>
        <taxon>Sapindales</taxon>
        <taxon>Sapindaceae</taxon>
        <taxon>Hippocastanoideae</taxon>
        <taxon>Acereae</taxon>
        <taxon>Dipteronia</taxon>
    </lineage>
</organism>
<evidence type="ECO:0000313" key="3">
    <source>
        <dbReference type="Proteomes" id="UP001281410"/>
    </source>
</evidence>
<dbReference type="Proteomes" id="UP001281410">
    <property type="component" value="Unassembled WGS sequence"/>
</dbReference>
<dbReference type="Gene3D" id="1.10.510.10">
    <property type="entry name" value="Transferase(Phosphotransferase) domain 1"/>
    <property type="match status" value="1"/>
</dbReference>
<comment type="caution">
    <text evidence="2">The sequence shown here is derived from an EMBL/GenBank/DDBJ whole genome shotgun (WGS) entry which is preliminary data.</text>
</comment>
<sequence>MALTRGVATARCATTVRGATTPRGAADSERAITTARRVAISYIPFSLCSDGKRDASRRRAAATSGEACVLQSKGKLQSIIDEKLTAYDREQALTILKLAMMCIDQSPSLRPRMSEVVSVLEGGKKLEEISDKVATPSA</sequence>
<evidence type="ECO:0000256" key="1">
    <source>
        <dbReference type="ARBA" id="ARBA00004479"/>
    </source>
</evidence>
<dbReference type="GO" id="GO:0016020">
    <property type="term" value="C:membrane"/>
    <property type="evidence" value="ECO:0007669"/>
    <property type="project" value="UniProtKB-SubCell"/>
</dbReference>
<protein>
    <submittedName>
        <fullName evidence="2">Uncharacterized protein</fullName>
    </submittedName>
</protein>
<dbReference type="EMBL" id="JANJYJ010000004">
    <property type="protein sequence ID" value="KAK3218849.1"/>
    <property type="molecule type" value="Genomic_DNA"/>
</dbReference>
<keyword evidence="3" id="KW-1185">Reference proteome</keyword>
<gene>
    <name evidence="2" type="ORF">Dsin_012819</name>
</gene>
<reference evidence="2" key="1">
    <citation type="journal article" date="2023" name="Plant J.">
        <title>Genome sequences and population genomics provide insights into the demographic history, inbreeding, and mutation load of two 'living fossil' tree species of Dipteronia.</title>
        <authorList>
            <person name="Feng Y."/>
            <person name="Comes H.P."/>
            <person name="Chen J."/>
            <person name="Zhu S."/>
            <person name="Lu R."/>
            <person name="Zhang X."/>
            <person name="Li P."/>
            <person name="Qiu J."/>
            <person name="Olsen K.M."/>
            <person name="Qiu Y."/>
        </authorList>
    </citation>
    <scope>NUCLEOTIDE SEQUENCE</scope>
    <source>
        <strain evidence="2">NBL</strain>
    </source>
</reference>
<evidence type="ECO:0000313" key="2">
    <source>
        <dbReference type="EMBL" id="KAK3218849.1"/>
    </source>
</evidence>
<name>A0AAE0AK04_9ROSI</name>
<comment type="subcellular location">
    <subcellularLocation>
        <location evidence="1">Membrane</location>
        <topology evidence="1">Single-pass type I membrane protein</topology>
    </subcellularLocation>
</comment>
<dbReference type="AlphaFoldDB" id="A0AAE0AK04"/>